<proteinExistence type="predicted"/>
<dbReference type="Pfam" id="PF07995">
    <property type="entry name" value="GSDH"/>
    <property type="match status" value="1"/>
</dbReference>
<keyword evidence="5" id="KW-0812">Transmembrane</keyword>
<evidence type="ECO:0000256" key="1">
    <source>
        <dbReference type="ARBA" id="ARBA00022617"/>
    </source>
</evidence>
<keyword evidence="8" id="KW-1185">Reference proteome</keyword>
<organism evidence="7 8">
    <name type="scientific">Sphingosinicella xenopeptidilytica</name>
    <dbReference type="NCBI Taxonomy" id="364098"/>
    <lineage>
        <taxon>Bacteria</taxon>
        <taxon>Pseudomonadati</taxon>
        <taxon>Pseudomonadota</taxon>
        <taxon>Alphaproteobacteria</taxon>
        <taxon>Sphingomonadales</taxon>
        <taxon>Sphingosinicellaceae</taxon>
        <taxon>Sphingosinicella</taxon>
    </lineage>
</organism>
<protein>
    <submittedName>
        <fullName evidence="7">PQQ-dependent sugar dehydrogenase</fullName>
    </submittedName>
</protein>
<evidence type="ECO:0000313" key="7">
    <source>
        <dbReference type="EMBL" id="MFD0849349.1"/>
    </source>
</evidence>
<dbReference type="Pfam" id="PF13442">
    <property type="entry name" value="Cytochrome_CBB3"/>
    <property type="match status" value="1"/>
</dbReference>
<sequence length="502" mass="54887">MLPVLARWQRGWRKAAVRRCRFALPIAMTLASCAIYGTSVAGWANGSLEEAGAVSTTHPGRLIYETNCAGCHGRALEGASATALVKSEWSYGRSRFAIGNNIRNGIPSAGMPAWGDILTEDEQNSLVEYILQTQAAKPLPPKALPNTIQTEDYRLKVDVIVDPQLSAPWGIAFIDARRALITDRSGKLFWMIDGAIDPNPIVGFPPVDRATSTGGLFDVEIDPDYEKNGWVYLAFAHSERATDAKSPGMTRVIRGQIEGHEWKRTQSLFRVPDSMHLPGSRHWGGRMLFDRSGSLYFSIGDMSAPKDSQDLSKPSGKLFRIRPDGTAAPGNSFASADPIRGVIFSYGNRNIQGLAQHPATGAIWSSEHGPHGGDELNILRAGANYGWPIATYGVDYDGSTISEFTEKAGVEKPVRHWTPAPGISSLDFCGGCLFPKWQNNLFIGSLSHETLFRFVVDGERITREEIILKGYGRIREVKFGPDGSLYLALNNPGAIVRLTPML</sequence>
<evidence type="ECO:0000256" key="2">
    <source>
        <dbReference type="ARBA" id="ARBA00022723"/>
    </source>
</evidence>
<evidence type="ECO:0000256" key="4">
    <source>
        <dbReference type="PROSITE-ProRule" id="PRU00433"/>
    </source>
</evidence>
<dbReference type="InterPro" id="IPR036909">
    <property type="entry name" value="Cyt_c-like_dom_sf"/>
</dbReference>
<name>A0ABW3C6Y0_SPHXN</name>
<dbReference type="InterPro" id="IPR012938">
    <property type="entry name" value="Glc/Sorbosone_DH"/>
</dbReference>
<dbReference type="Gene3D" id="1.10.760.10">
    <property type="entry name" value="Cytochrome c-like domain"/>
    <property type="match status" value="1"/>
</dbReference>
<reference evidence="8" key="1">
    <citation type="journal article" date="2019" name="Int. J. Syst. Evol. Microbiol.">
        <title>The Global Catalogue of Microorganisms (GCM) 10K type strain sequencing project: providing services to taxonomists for standard genome sequencing and annotation.</title>
        <authorList>
            <consortium name="The Broad Institute Genomics Platform"/>
            <consortium name="The Broad Institute Genome Sequencing Center for Infectious Disease"/>
            <person name="Wu L."/>
            <person name="Ma J."/>
        </authorList>
    </citation>
    <scope>NUCLEOTIDE SEQUENCE [LARGE SCALE GENOMIC DNA]</scope>
    <source>
        <strain evidence="8">CCUG 52537</strain>
    </source>
</reference>
<dbReference type="Proteomes" id="UP001597124">
    <property type="component" value="Unassembled WGS sequence"/>
</dbReference>
<dbReference type="InterPro" id="IPR011041">
    <property type="entry name" value="Quinoprot_gluc/sorb_DH_b-prop"/>
</dbReference>
<dbReference type="Gene3D" id="2.120.10.30">
    <property type="entry name" value="TolB, C-terminal domain"/>
    <property type="match status" value="1"/>
</dbReference>
<keyword evidence="5" id="KW-0472">Membrane</keyword>
<accession>A0ABW3C6Y0</accession>
<dbReference type="EMBL" id="JBHTIK010000008">
    <property type="protein sequence ID" value="MFD0849349.1"/>
    <property type="molecule type" value="Genomic_DNA"/>
</dbReference>
<keyword evidence="5" id="KW-1133">Transmembrane helix</keyword>
<dbReference type="SUPFAM" id="SSF46626">
    <property type="entry name" value="Cytochrome c"/>
    <property type="match status" value="1"/>
</dbReference>
<feature type="domain" description="Cytochrome c" evidence="6">
    <location>
        <begin position="55"/>
        <end position="134"/>
    </location>
</feature>
<dbReference type="RefSeq" id="WP_381491759.1">
    <property type="nucleotide sequence ID" value="NZ_JBHTIK010000008.1"/>
</dbReference>
<dbReference type="InterPro" id="IPR009056">
    <property type="entry name" value="Cyt_c-like_dom"/>
</dbReference>
<dbReference type="SUPFAM" id="SSF50952">
    <property type="entry name" value="Soluble quinoprotein glucose dehydrogenase"/>
    <property type="match status" value="1"/>
</dbReference>
<keyword evidence="2 4" id="KW-0479">Metal-binding</keyword>
<dbReference type="InterPro" id="IPR011042">
    <property type="entry name" value="6-blade_b-propeller_TolB-like"/>
</dbReference>
<evidence type="ECO:0000256" key="3">
    <source>
        <dbReference type="ARBA" id="ARBA00023004"/>
    </source>
</evidence>
<dbReference type="PANTHER" id="PTHR19328:SF75">
    <property type="entry name" value="ALDOSE SUGAR DEHYDROGENASE YLII"/>
    <property type="match status" value="1"/>
</dbReference>
<dbReference type="PANTHER" id="PTHR19328">
    <property type="entry name" value="HEDGEHOG-INTERACTING PROTEIN"/>
    <property type="match status" value="1"/>
</dbReference>
<dbReference type="PROSITE" id="PS51257">
    <property type="entry name" value="PROKAR_LIPOPROTEIN"/>
    <property type="match status" value="1"/>
</dbReference>
<evidence type="ECO:0000313" key="8">
    <source>
        <dbReference type="Proteomes" id="UP001597124"/>
    </source>
</evidence>
<evidence type="ECO:0000256" key="5">
    <source>
        <dbReference type="SAM" id="Phobius"/>
    </source>
</evidence>
<comment type="caution">
    <text evidence="7">The sequence shown here is derived from an EMBL/GenBank/DDBJ whole genome shotgun (WGS) entry which is preliminary data.</text>
</comment>
<keyword evidence="1 4" id="KW-0349">Heme</keyword>
<gene>
    <name evidence="7" type="ORF">ACFQ00_13515</name>
</gene>
<feature type="transmembrane region" description="Helical" evidence="5">
    <location>
        <begin position="21"/>
        <end position="44"/>
    </location>
</feature>
<evidence type="ECO:0000259" key="6">
    <source>
        <dbReference type="PROSITE" id="PS51007"/>
    </source>
</evidence>
<dbReference type="PROSITE" id="PS51007">
    <property type="entry name" value="CYTC"/>
    <property type="match status" value="1"/>
</dbReference>
<keyword evidence="3 4" id="KW-0408">Iron</keyword>